<feature type="compositionally biased region" description="Low complexity" evidence="1">
    <location>
        <begin position="272"/>
        <end position="296"/>
    </location>
</feature>
<evidence type="ECO:0000313" key="3">
    <source>
        <dbReference type="EMBL" id="KAF7782892.1"/>
    </source>
</evidence>
<dbReference type="AlphaFoldDB" id="A0A8H7F8Y7"/>
<evidence type="ECO:0000313" key="4">
    <source>
        <dbReference type="Proteomes" id="UP000629468"/>
    </source>
</evidence>
<feature type="transmembrane region" description="Helical" evidence="2">
    <location>
        <begin position="148"/>
        <end position="171"/>
    </location>
</feature>
<evidence type="ECO:0000256" key="2">
    <source>
        <dbReference type="SAM" id="Phobius"/>
    </source>
</evidence>
<keyword evidence="2" id="KW-1133">Transmembrane helix</keyword>
<name>A0A8H7F8Y7_AGABI</name>
<accession>A0A8H7F8Y7</accession>
<reference evidence="3 4" key="1">
    <citation type="journal article" name="Sci. Rep.">
        <title>Telomere-to-telomere assembled and centromere annotated genomes of the two main subspecies of the button mushroom Agaricus bisporus reveal especially polymorphic chromosome ends.</title>
        <authorList>
            <person name="Sonnenberg A.S.M."/>
            <person name="Sedaghat-Telgerd N."/>
            <person name="Lavrijssen B."/>
            <person name="Ohm R.A."/>
            <person name="Hendrickx P.M."/>
            <person name="Scholtmeijer K."/>
            <person name="Baars J.J.P."/>
            <person name="van Peer A."/>
        </authorList>
    </citation>
    <scope>NUCLEOTIDE SEQUENCE [LARGE SCALE GENOMIC DNA]</scope>
    <source>
        <strain evidence="3 4">H119_p4</strain>
    </source>
</reference>
<protein>
    <submittedName>
        <fullName evidence="3">Uncharacterized protein</fullName>
    </submittedName>
</protein>
<evidence type="ECO:0000256" key="1">
    <source>
        <dbReference type="SAM" id="MobiDB-lite"/>
    </source>
</evidence>
<feature type="region of interest" description="Disordered" evidence="1">
    <location>
        <begin position="272"/>
        <end position="314"/>
    </location>
</feature>
<gene>
    <name evidence="3" type="ORF">Agabi119p4_2268</name>
</gene>
<organism evidence="3 4">
    <name type="scientific">Agaricus bisporus var. burnettii</name>
    <dbReference type="NCBI Taxonomy" id="192524"/>
    <lineage>
        <taxon>Eukaryota</taxon>
        <taxon>Fungi</taxon>
        <taxon>Dikarya</taxon>
        <taxon>Basidiomycota</taxon>
        <taxon>Agaricomycotina</taxon>
        <taxon>Agaricomycetes</taxon>
        <taxon>Agaricomycetidae</taxon>
        <taxon>Agaricales</taxon>
        <taxon>Agaricineae</taxon>
        <taxon>Agaricaceae</taxon>
        <taxon>Agaricus</taxon>
    </lineage>
</organism>
<sequence length="314" mass="34028">MQSANAPIHFEPLPFIVESLPLTIRWKLERPLDGAIEVVLASFGQRAVTSAQLIPNFILNAEHNLRSGIIPLIDLDPGLYVILAMNRTSRDSILAASQGFYFLPTPDTSLSIQSGYNAQANSTSLQKSGACEILLPSTIRLPHLNSQMMALISMSAFLSLSVVVILFIMLWRSFKCHRAKGNSSEEECNRDPRVVPFVLSENQPVISTGAEKNRETSKDRAYSLSSSLADMPPVSFNTCSSSFNTCSSSPTSLASPLSTGLKKPLSALPLSPKTHFTSSAQNHITSSNSSSRVVSAGQRSSSPPPHYCADRQFA</sequence>
<keyword evidence="2" id="KW-0472">Membrane</keyword>
<comment type="caution">
    <text evidence="3">The sequence shown here is derived from an EMBL/GenBank/DDBJ whole genome shotgun (WGS) entry which is preliminary data.</text>
</comment>
<keyword evidence="2" id="KW-0812">Transmembrane</keyword>
<dbReference type="EMBL" id="JABXXO010000003">
    <property type="protein sequence ID" value="KAF7782892.1"/>
    <property type="molecule type" value="Genomic_DNA"/>
</dbReference>
<dbReference type="Proteomes" id="UP000629468">
    <property type="component" value="Unassembled WGS sequence"/>
</dbReference>
<proteinExistence type="predicted"/>